<sequence>MNNHISHSLCYSRNLVSAENVI</sequence>
<accession>A0A0E9VCJ1</accession>
<proteinExistence type="predicted"/>
<organism evidence="1">
    <name type="scientific">Anguilla anguilla</name>
    <name type="common">European freshwater eel</name>
    <name type="synonym">Muraena anguilla</name>
    <dbReference type="NCBI Taxonomy" id="7936"/>
    <lineage>
        <taxon>Eukaryota</taxon>
        <taxon>Metazoa</taxon>
        <taxon>Chordata</taxon>
        <taxon>Craniata</taxon>
        <taxon>Vertebrata</taxon>
        <taxon>Euteleostomi</taxon>
        <taxon>Actinopterygii</taxon>
        <taxon>Neopterygii</taxon>
        <taxon>Teleostei</taxon>
        <taxon>Anguilliformes</taxon>
        <taxon>Anguillidae</taxon>
        <taxon>Anguilla</taxon>
    </lineage>
</organism>
<reference evidence="1" key="2">
    <citation type="journal article" date="2015" name="Fish Shellfish Immunol.">
        <title>Early steps in the European eel (Anguilla anguilla)-Vibrio vulnificus interaction in the gills: Role of the RtxA13 toxin.</title>
        <authorList>
            <person name="Callol A."/>
            <person name="Pajuelo D."/>
            <person name="Ebbesson L."/>
            <person name="Teles M."/>
            <person name="MacKenzie S."/>
            <person name="Amaro C."/>
        </authorList>
    </citation>
    <scope>NUCLEOTIDE SEQUENCE</scope>
</reference>
<reference evidence="1" key="1">
    <citation type="submission" date="2014-11" db="EMBL/GenBank/DDBJ databases">
        <authorList>
            <person name="Amaro Gonzalez C."/>
        </authorList>
    </citation>
    <scope>NUCLEOTIDE SEQUENCE</scope>
</reference>
<dbReference type="AlphaFoldDB" id="A0A0E9VCJ1"/>
<protein>
    <submittedName>
        <fullName evidence="1">Uncharacterized protein</fullName>
    </submittedName>
</protein>
<evidence type="ECO:0000313" key="1">
    <source>
        <dbReference type="EMBL" id="JAH75819.1"/>
    </source>
</evidence>
<dbReference type="EMBL" id="GBXM01032758">
    <property type="protein sequence ID" value="JAH75819.1"/>
    <property type="molecule type" value="Transcribed_RNA"/>
</dbReference>
<name>A0A0E9VCJ1_ANGAN</name>